<evidence type="ECO:0000259" key="10">
    <source>
        <dbReference type="PROSITE" id="PS50929"/>
    </source>
</evidence>
<evidence type="ECO:0000256" key="6">
    <source>
        <dbReference type="ARBA" id="ARBA00022989"/>
    </source>
</evidence>
<dbReference type="SUPFAM" id="SSF52540">
    <property type="entry name" value="P-loop containing nucleoside triphosphate hydrolases"/>
    <property type="match status" value="1"/>
</dbReference>
<feature type="transmembrane region" description="Helical" evidence="8">
    <location>
        <begin position="337"/>
        <end position="357"/>
    </location>
</feature>
<accession>A0A0K1W2L8</accession>
<dbReference type="Pfam" id="PF00664">
    <property type="entry name" value="ABC_membrane"/>
    <property type="match status" value="1"/>
</dbReference>
<organism evidence="11 12">
    <name type="scientific">Spiroplasma litorale</name>
    <dbReference type="NCBI Taxonomy" id="216942"/>
    <lineage>
        <taxon>Bacteria</taxon>
        <taxon>Bacillati</taxon>
        <taxon>Mycoplasmatota</taxon>
        <taxon>Mollicutes</taxon>
        <taxon>Entomoplasmatales</taxon>
        <taxon>Spiroplasmataceae</taxon>
        <taxon>Spiroplasma</taxon>
    </lineage>
</organism>
<dbReference type="InterPro" id="IPR036640">
    <property type="entry name" value="ABC1_TM_sf"/>
</dbReference>
<feature type="transmembrane region" description="Helical" evidence="8">
    <location>
        <begin position="198"/>
        <end position="218"/>
    </location>
</feature>
<comment type="similarity">
    <text evidence="2">Belongs to the ABC transporter superfamily.</text>
</comment>
<dbReference type="CDD" id="cd07346">
    <property type="entry name" value="ABC_6TM_exporters"/>
    <property type="match status" value="1"/>
</dbReference>
<dbReference type="STRING" id="216942.SLITO_v1c07990"/>
<feature type="transmembrane region" description="Helical" evidence="8">
    <location>
        <begin position="125"/>
        <end position="150"/>
    </location>
</feature>
<dbReference type="Gene3D" id="3.40.50.300">
    <property type="entry name" value="P-loop containing nucleotide triphosphate hydrolases"/>
    <property type="match status" value="1"/>
</dbReference>
<dbReference type="OrthoDB" id="9763744at2"/>
<evidence type="ECO:0000256" key="5">
    <source>
        <dbReference type="ARBA" id="ARBA00022840"/>
    </source>
</evidence>
<feature type="transmembrane region" description="Helical" evidence="8">
    <location>
        <begin position="307"/>
        <end position="331"/>
    </location>
</feature>
<dbReference type="FunFam" id="3.40.50.300:FF:000218">
    <property type="entry name" value="Multidrug ABC transporter ATP-binding protein"/>
    <property type="match status" value="1"/>
</dbReference>
<dbReference type="RefSeq" id="WP_075058509.1">
    <property type="nucleotide sequence ID" value="NZ_CP012357.1"/>
</dbReference>
<dbReference type="PATRIC" id="fig|216942.3.peg.813"/>
<dbReference type="AlphaFoldDB" id="A0A0K1W2L8"/>
<evidence type="ECO:0000313" key="11">
    <source>
        <dbReference type="EMBL" id="AKX34418.1"/>
    </source>
</evidence>
<dbReference type="KEGG" id="sll:SLITO_v1c07990"/>
<evidence type="ECO:0000256" key="1">
    <source>
        <dbReference type="ARBA" id="ARBA00004651"/>
    </source>
</evidence>
<dbReference type="PROSITE" id="PS00211">
    <property type="entry name" value="ABC_TRANSPORTER_1"/>
    <property type="match status" value="1"/>
</dbReference>
<dbReference type="GO" id="GO:0005886">
    <property type="term" value="C:plasma membrane"/>
    <property type="evidence" value="ECO:0007669"/>
    <property type="project" value="UniProtKB-SubCell"/>
</dbReference>
<keyword evidence="3 8" id="KW-0812">Transmembrane</keyword>
<dbReference type="InterPro" id="IPR011527">
    <property type="entry name" value="ABC1_TM_dom"/>
</dbReference>
<dbReference type="PANTHER" id="PTHR43394">
    <property type="entry name" value="ATP-DEPENDENT PERMEASE MDL1, MITOCHONDRIAL"/>
    <property type="match status" value="1"/>
</dbReference>
<evidence type="ECO:0000259" key="9">
    <source>
        <dbReference type="PROSITE" id="PS50893"/>
    </source>
</evidence>
<dbReference type="InterPro" id="IPR003439">
    <property type="entry name" value="ABC_transporter-like_ATP-bd"/>
</dbReference>
<comment type="subcellular location">
    <subcellularLocation>
        <location evidence="1">Cell membrane</location>
        <topology evidence="1">Multi-pass membrane protein</topology>
    </subcellularLocation>
</comment>
<dbReference type="InterPro" id="IPR027417">
    <property type="entry name" value="P-loop_NTPase"/>
</dbReference>
<dbReference type="InterPro" id="IPR017871">
    <property type="entry name" value="ABC_transporter-like_CS"/>
</dbReference>
<protein>
    <submittedName>
        <fullName evidence="11">ABC transporter ATP-binding protein</fullName>
    </submittedName>
</protein>
<keyword evidence="5 11" id="KW-0067">ATP-binding</keyword>
<feature type="transmembrane region" description="Helical" evidence="8">
    <location>
        <begin position="224"/>
        <end position="246"/>
    </location>
</feature>
<dbReference type="GO" id="GO:0016887">
    <property type="term" value="F:ATP hydrolysis activity"/>
    <property type="evidence" value="ECO:0007669"/>
    <property type="project" value="InterPro"/>
</dbReference>
<evidence type="ECO:0000256" key="2">
    <source>
        <dbReference type="ARBA" id="ARBA00005417"/>
    </source>
</evidence>
<sequence>MEKIEKNPENAAFKSKKRKKSKTFFGIIFKYLKNKPIFAFFIVLLTLLSSLTTIIGPKIIQNIMSILMAPSIVDKLNGASIDQINEALKSSTSGSVLVQVLLESDGSLWFYSSFLGLRFGWKDWIYLQIGFFGLLALFTFLSNYLTGLLGKNIEISLRNKALENLVKQDMSYYSDKKIGEILTKIVSDTQIVGEQGQIIPVTLLSATFTFFGSLFMMLTIDMKLTLVVVVTMATIMTVMFSTFGIVKKLMFKTRDSITNINGDVTDRIGTINLIKASGTEEYETERFKFLHKDYFKKSKSLIKLQSIVITVMVAGISSIQMVIVIAAALLYNDQVGQLSIILSSFISGVGTMVGPLMQLARVNAGMVQASTSAARVDAIMKAEPIIDPHYNDGEGIKIDAINGDILLKNIEFRYPEKPNKLILPKFSFTFEKGKSYAFVGETGSGKSTIAKLLLRFYDPYDGEVLINNGINLKDVQLASYLKHVGYVEQEPQILFGTVSDNIRYGKFDATDDEIKEAAKKAELDSIVSTWPDGYDTILGERGFILSGGQKQRLVIARMFLKDPQLLVLDEATSALDNIIEKEIQSKLESLMKGRTTVTIAHRLSTIKNVDKIIVLGRDQGIVQEGTFDELKEKPGHFKNLYQAGLMD</sequence>
<reference evidence="11 12" key="1">
    <citation type="journal article" date="2015" name="Genome Announc.">
        <title>Complete Genome Sequence of Spiroplasma litorale TN-1T (DSM 21781), a Bacterium Isolated from a Green-Eyed Horsefly (Tabanus nigrovittatus).</title>
        <authorList>
            <person name="Lo W.S."/>
            <person name="Lai Y.C."/>
            <person name="Lien Y.W."/>
            <person name="Wang T.H."/>
            <person name="Kuo C.H."/>
        </authorList>
    </citation>
    <scope>NUCLEOTIDE SEQUENCE [LARGE SCALE GENOMIC DNA]</scope>
    <source>
        <strain evidence="11 12">TN-1</strain>
    </source>
</reference>
<dbReference type="PANTHER" id="PTHR43394:SF1">
    <property type="entry name" value="ATP-BINDING CASSETTE SUB-FAMILY B MEMBER 10, MITOCHONDRIAL"/>
    <property type="match status" value="1"/>
</dbReference>
<keyword evidence="12" id="KW-1185">Reference proteome</keyword>
<evidence type="ECO:0000313" key="12">
    <source>
        <dbReference type="Proteomes" id="UP000067476"/>
    </source>
</evidence>
<keyword evidence="6 8" id="KW-1133">Transmembrane helix</keyword>
<gene>
    <name evidence="11" type="ORF">SLITO_v1c07990</name>
</gene>
<dbReference type="SUPFAM" id="SSF90123">
    <property type="entry name" value="ABC transporter transmembrane region"/>
    <property type="match status" value="1"/>
</dbReference>
<feature type="domain" description="ABC transmembrane type-1" evidence="10">
    <location>
        <begin position="40"/>
        <end position="368"/>
    </location>
</feature>
<evidence type="ECO:0000256" key="3">
    <source>
        <dbReference type="ARBA" id="ARBA00022692"/>
    </source>
</evidence>
<evidence type="ECO:0000256" key="7">
    <source>
        <dbReference type="ARBA" id="ARBA00023136"/>
    </source>
</evidence>
<dbReference type="PROSITE" id="PS50929">
    <property type="entry name" value="ABC_TM1F"/>
    <property type="match status" value="1"/>
</dbReference>
<dbReference type="InterPro" id="IPR039421">
    <property type="entry name" value="Type_1_exporter"/>
</dbReference>
<keyword evidence="7 8" id="KW-0472">Membrane</keyword>
<feature type="transmembrane region" description="Helical" evidence="8">
    <location>
        <begin position="37"/>
        <end position="60"/>
    </location>
</feature>
<evidence type="ECO:0000256" key="4">
    <source>
        <dbReference type="ARBA" id="ARBA00022741"/>
    </source>
</evidence>
<evidence type="ECO:0000256" key="8">
    <source>
        <dbReference type="SAM" id="Phobius"/>
    </source>
</evidence>
<dbReference type="GO" id="GO:0015421">
    <property type="term" value="F:ABC-type oligopeptide transporter activity"/>
    <property type="evidence" value="ECO:0007669"/>
    <property type="project" value="TreeGrafter"/>
</dbReference>
<name>A0A0K1W2L8_9MOLU</name>
<dbReference type="Proteomes" id="UP000067476">
    <property type="component" value="Chromosome"/>
</dbReference>
<dbReference type="EMBL" id="CP012357">
    <property type="protein sequence ID" value="AKX34418.1"/>
    <property type="molecule type" value="Genomic_DNA"/>
</dbReference>
<dbReference type="Gene3D" id="1.20.1560.10">
    <property type="entry name" value="ABC transporter type 1, transmembrane domain"/>
    <property type="match status" value="1"/>
</dbReference>
<dbReference type="InterPro" id="IPR003593">
    <property type="entry name" value="AAA+_ATPase"/>
</dbReference>
<dbReference type="SMART" id="SM00382">
    <property type="entry name" value="AAA"/>
    <property type="match status" value="1"/>
</dbReference>
<proteinExistence type="inferred from homology"/>
<dbReference type="GO" id="GO:0005524">
    <property type="term" value="F:ATP binding"/>
    <property type="evidence" value="ECO:0007669"/>
    <property type="project" value="UniProtKB-KW"/>
</dbReference>
<dbReference type="PROSITE" id="PS50893">
    <property type="entry name" value="ABC_TRANSPORTER_2"/>
    <property type="match status" value="1"/>
</dbReference>
<dbReference type="Pfam" id="PF00005">
    <property type="entry name" value="ABC_tran"/>
    <property type="match status" value="1"/>
</dbReference>
<dbReference type="CDD" id="cd03249">
    <property type="entry name" value="ABC_MTABC3_MDL1_MDL2"/>
    <property type="match status" value="1"/>
</dbReference>
<feature type="domain" description="ABC transporter" evidence="9">
    <location>
        <begin position="405"/>
        <end position="643"/>
    </location>
</feature>
<keyword evidence="4" id="KW-0547">Nucleotide-binding</keyword>